<evidence type="ECO:0000313" key="3">
    <source>
        <dbReference type="EMBL" id="KAK1330470.1"/>
    </source>
</evidence>
<gene>
    <name evidence="3" type="ORF">QTO34_010659</name>
</gene>
<dbReference type="PANTHER" id="PTHR36464:SF1">
    <property type="entry name" value="PROTEIN BEAN1"/>
    <property type="match status" value="1"/>
</dbReference>
<keyword evidence="2" id="KW-0812">Transmembrane</keyword>
<keyword evidence="2" id="KW-0472">Membrane</keyword>
<dbReference type="InterPro" id="IPR039352">
    <property type="entry name" value="BEAN1"/>
</dbReference>
<protein>
    <submittedName>
        <fullName evidence="3">Uncharacterized protein</fullName>
    </submittedName>
</protein>
<keyword evidence="4" id="KW-1185">Reference proteome</keyword>
<feature type="transmembrane region" description="Helical" evidence="2">
    <location>
        <begin position="70"/>
        <end position="94"/>
    </location>
</feature>
<evidence type="ECO:0000313" key="4">
    <source>
        <dbReference type="Proteomes" id="UP001177744"/>
    </source>
</evidence>
<evidence type="ECO:0000256" key="1">
    <source>
        <dbReference type="SAM" id="MobiDB-lite"/>
    </source>
</evidence>
<evidence type="ECO:0000256" key="2">
    <source>
        <dbReference type="SAM" id="Phobius"/>
    </source>
</evidence>
<name>A0AA40HGP9_CNENI</name>
<dbReference type="Proteomes" id="UP001177744">
    <property type="component" value="Unassembled WGS sequence"/>
</dbReference>
<feature type="region of interest" description="Disordered" evidence="1">
    <location>
        <begin position="224"/>
        <end position="267"/>
    </location>
</feature>
<proteinExistence type="predicted"/>
<comment type="caution">
    <text evidence="3">The sequence shown here is derived from an EMBL/GenBank/DDBJ whole genome shotgun (WGS) entry which is preliminary data.</text>
</comment>
<feature type="region of interest" description="Disordered" evidence="1">
    <location>
        <begin position="187"/>
        <end position="212"/>
    </location>
</feature>
<dbReference type="PANTHER" id="PTHR36464">
    <property type="entry name" value="PROTEIN BEAN1"/>
    <property type="match status" value="1"/>
</dbReference>
<organism evidence="3 4">
    <name type="scientific">Cnephaeus nilssonii</name>
    <name type="common">Northern bat</name>
    <name type="synonym">Eptesicus nilssonii</name>
    <dbReference type="NCBI Taxonomy" id="3371016"/>
    <lineage>
        <taxon>Eukaryota</taxon>
        <taxon>Metazoa</taxon>
        <taxon>Chordata</taxon>
        <taxon>Craniata</taxon>
        <taxon>Vertebrata</taxon>
        <taxon>Euteleostomi</taxon>
        <taxon>Mammalia</taxon>
        <taxon>Eutheria</taxon>
        <taxon>Laurasiatheria</taxon>
        <taxon>Chiroptera</taxon>
        <taxon>Yangochiroptera</taxon>
        <taxon>Vespertilionidae</taxon>
        <taxon>Cnephaeus</taxon>
    </lineage>
</organism>
<keyword evidence="2" id="KW-1133">Transmembrane helix</keyword>
<dbReference type="AlphaFoldDB" id="A0AA40HGP9"/>
<feature type="region of interest" description="Disordered" evidence="1">
    <location>
        <begin position="107"/>
        <end position="133"/>
    </location>
</feature>
<accession>A0AA40HGP9</accession>
<sequence length="267" mass="28961">MKSTMMGVFTPGAIIQKIRLWNTLLGVLKNEGFTTSPPRLKIYIDESQGWPNHTNHFYAELENLGKKSVFVSPIIMASVVIGLVITISCVTIMLGSMRWDRQARLPPRRHRHYRGDSEDGPDSQERSSPCSRGMQCACSLRGDRLAPAGSSHREAEASRLHWLHMDAPPSYEECTGPGATQLYLPTEAPPPYSLMDTEGGHSPGGHQPAHSDLHTVSVDALPPYEAVGGPCPPLSRLPLPGSEQEPSGLQGPPTPKGSLASSPEMIV</sequence>
<reference evidence="3" key="1">
    <citation type="submission" date="2023-06" db="EMBL/GenBank/DDBJ databases">
        <title>Reference genome for the Northern bat (Eptesicus nilssonii), a most northern bat species.</title>
        <authorList>
            <person name="Laine V.N."/>
            <person name="Pulliainen A.T."/>
            <person name="Lilley T.M."/>
        </authorList>
    </citation>
    <scope>NUCLEOTIDE SEQUENCE</scope>
    <source>
        <strain evidence="3">BLF_Eptnil</strain>
        <tissue evidence="3">Kidney</tissue>
    </source>
</reference>
<dbReference type="EMBL" id="JAULJE010000021">
    <property type="protein sequence ID" value="KAK1330470.1"/>
    <property type="molecule type" value="Genomic_DNA"/>
</dbReference>